<protein>
    <submittedName>
        <fullName evidence="3">Uncharacterized protein</fullName>
    </submittedName>
</protein>
<feature type="disulfide bond" evidence="2">
    <location>
        <begin position="70"/>
        <end position="82"/>
    </location>
</feature>
<dbReference type="CDD" id="cd00112">
    <property type="entry name" value="LDLa"/>
    <property type="match status" value="1"/>
</dbReference>
<dbReference type="SUPFAM" id="SSF57424">
    <property type="entry name" value="LDL receptor-like module"/>
    <property type="match status" value="1"/>
</dbReference>
<dbReference type="SMART" id="SM00192">
    <property type="entry name" value="LDLa"/>
    <property type="match status" value="1"/>
</dbReference>
<organism evidence="3">
    <name type="scientific">Amblyomma maculatum</name>
    <name type="common">Gulf Coast tick</name>
    <dbReference type="NCBI Taxonomy" id="34609"/>
    <lineage>
        <taxon>Eukaryota</taxon>
        <taxon>Metazoa</taxon>
        <taxon>Ecdysozoa</taxon>
        <taxon>Arthropoda</taxon>
        <taxon>Chelicerata</taxon>
        <taxon>Arachnida</taxon>
        <taxon>Acari</taxon>
        <taxon>Parasitiformes</taxon>
        <taxon>Ixodida</taxon>
        <taxon>Ixodoidea</taxon>
        <taxon>Ixodidae</taxon>
        <taxon>Amblyomminae</taxon>
        <taxon>Amblyomma</taxon>
    </lineage>
</organism>
<reference evidence="3" key="1">
    <citation type="journal article" date="2011" name="PLoS ONE">
        <title>A deep insight into the sialotranscriptome of the gulf coast tick, Amblyomma maculatum.</title>
        <authorList>
            <person name="Karim S."/>
            <person name="Singh P."/>
            <person name="Ribeiro J.M."/>
        </authorList>
    </citation>
    <scope>NUCLEOTIDE SEQUENCE</scope>
    <source>
        <tissue evidence="3">Salivary gland</tissue>
    </source>
</reference>
<feature type="disulfide bond" evidence="2">
    <location>
        <begin position="77"/>
        <end position="95"/>
    </location>
</feature>
<proteinExistence type="evidence at transcript level"/>
<sequence length="164" mass="17715">FAGIHPKTATKGRGKPKMPLARIRTLHTPGVMAKPSPLRSSVLIRTVVVYACVCLLPRTAAGRPGSSPLCKLFEFSCDNGKCVSLNRYCDGTGDCGDSSDEPVACTSEFALTLEKENQFRSCTHLNVVLYVCEMSGIAYISHICAYLARIGHICIIPDLSTYNG</sequence>
<dbReference type="Pfam" id="PF00057">
    <property type="entry name" value="Ldl_recept_a"/>
    <property type="match status" value="1"/>
</dbReference>
<evidence type="ECO:0000256" key="2">
    <source>
        <dbReference type="PROSITE-ProRule" id="PRU00124"/>
    </source>
</evidence>
<evidence type="ECO:0000256" key="1">
    <source>
        <dbReference type="ARBA" id="ARBA00023157"/>
    </source>
</evidence>
<evidence type="ECO:0000313" key="3">
    <source>
        <dbReference type="EMBL" id="AEO33004.1"/>
    </source>
</evidence>
<dbReference type="EMBL" id="JO841387">
    <property type="protein sequence ID" value="AEO33004.1"/>
    <property type="molecule type" value="mRNA"/>
</dbReference>
<dbReference type="PROSITE" id="PS50068">
    <property type="entry name" value="LDLRA_2"/>
    <property type="match status" value="1"/>
</dbReference>
<dbReference type="PROSITE" id="PS01209">
    <property type="entry name" value="LDLRA_1"/>
    <property type="match status" value="1"/>
</dbReference>
<keyword evidence="1 2" id="KW-1015">Disulfide bond</keyword>
<feature type="non-terminal residue" evidence="3">
    <location>
        <position position="1"/>
    </location>
</feature>
<dbReference type="AlphaFoldDB" id="G3MHN6"/>
<dbReference type="InterPro" id="IPR023415">
    <property type="entry name" value="LDLR_class-A_CS"/>
</dbReference>
<dbReference type="Gene3D" id="4.10.400.10">
    <property type="entry name" value="Low-density Lipoprotein Receptor"/>
    <property type="match status" value="1"/>
</dbReference>
<dbReference type="InterPro" id="IPR002172">
    <property type="entry name" value="LDrepeatLR_classA_rpt"/>
</dbReference>
<dbReference type="InterPro" id="IPR036055">
    <property type="entry name" value="LDL_receptor-like_sf"/>
</dbReference>
<name>G3MHN6_AMBMU</name>
<accession>G3MHN6</accession>
<comment type="caution">
    <text evidence="2">Lacks conserved residue(s) required for the propagation of feature annotation.</text>
</comment>